<keyword evidence="2" id="KW-1133">Transmembrane helix</keyword>
<evidence type="ECO:0000313" key="4">
    <source>
        <dbReference type="EMBL" id="CAI9914538.1"/>
    </source>
</evidence>
<comment type="caution">
    <text evidence="4">The sequence shown here is derived from an EMBL/GenBank/DDBJ whole genome shotgun (WGS) entry which is preliminary data.</text>
</comment>
<keyword evidence="2" id="KW-0812">Transmembrane</keyword>
<keyword evidence="6" id="KW-1185">Reference proteome</keyword>
<accession>A0AA86N865</accession>
<protein>
    <submittedName>
        <fullName evidence="5">Hypothetical_protein</fullName>
    </submittedName>
</protein>
<name>A0AA86N865_9EUKA</name>
<reference evidence="4" key="1">
    <citation type="submission" date="2023-06" db="EMBL/GenBank/DDBJ databases">
        <authorList>
            <person name="Kurt Z."/>
        </authorList>
    </citation>
    <scope>NUCLEOTIDE SEQUENCE</scope>
</reference>
<dbReference type="Proteomes" id="UP001642409">
    <property type="component" value="Unassembled WGS sequence"/>
</dbReference>
<feature type="transmembrane region" description="Helical" evidence="2">
    <location>
        <begin position="33"/>
        <end position="52"/>
    </location>
</feature>
<evidence type="ECO:0000256" key="3">
    <source>
        <dbReference type="SAM" id="SignalP"/>
    </source>
</evidence>
<gene>
    <name evidence="4" type="ORF">HINF_LOCUS2183</name>
    <name evidence="5" type="ORF">HINF_LOCUS44825</name>
</gene>
<evidence type="ECO:0000313" key="6">
    <source>
        <dbReference type="Proteomes" id="UP001642409"/>
    </source>
</evidence>
<reference evidence="5 6" key="2">
    <citation type="submission" date="2024-07" db="EMBL/GenBank/DDBJ databases">
        <authorList>
            <person name="Akdeniz Z."/>
        </authorList>
    </citation>
    <scope>NUCLEOTIDE SEQUENCE [LARGE SCALE GENOMIC DNA]</scope>
</reference>
<evidence type="ECO:0000256" key="2">
    <source>
        <dbReference type="SAM" id="Phobius"/>
    </source>
</evidence>
<organism evidence="4">
    <name type="scientific">Hexamita inflata</name>
    <dbReference type="NCBI Taxonomy" id="28002"/>
    <lineage>
        <taxon>Eukaryota</taxon>
        <taxon>Metamonada</taxon>
        <taxon>Diplomonadida</taxon>
        <taxon>Hexamitidae</taxon>
        <taxon>Hexamitinae</taxon>
        <taxon>Hexamita</taxon>
    </lineage>
</organism>
<evidence type="ECO:0000256" key="1">
    <source>
        <dbReference type="SAM" id="MobiDB-lite"/>
    </source>
</evidence>
<keyword evidence="3" id="KW-0732">Signal</keyword>
<feature type="region of interest" description="Disordered" evidence="1">
    <location>
        <begin position="57"/>
        <end position="76"/>
    </location>
</feature>
<evidence type="ECO:0000313" key="5">
    <source>
        <dbReference type="EMBL" id="CAL6052389.1"/>
    </source>
</evidence>
<keyword evidence="2" id="KW-0472">Membrane</keyword>
<dbReference type="EMBL" id="CATOUU010000052">
    <property type="protein sequence ID" value="CAI9914538.1"/>
    <property type="molecule type" value="Genomic_DNA"/>
</dbReference>
<dbReference type="EMBL" id="CAXDID020000192">
    <property type="protein sequence ID" value="CAL6052389.1"/>
    <property type="molecule type" value="Genomic_DNA"/>
</dbReference>
<dbReference type="AlphaFoldDB" id="A0AA86N865"/>
<feature type="chain" id="PRO_5041706204" evidence="3">
    <location>
        <begin position="23"/>
        <end position="105"/>
    </location>
</feature>
<sequence length="105" mass="12391">MQEQLNRSFYLLLFKFLSFVQSCQLYAQYSGLYLIFSALSCFVLFFLMFSPFDEAEQHDKQAEQEPEPYDDSGKRSTADKRFAARFLARFIRFALKLVARCLTLK</sequence>
<proteinExistence type="predicted"/>
<feature type="signal peptide" evidence="3">
    <location>
        <begin position="1"/>
        <end position="22"/>
    </location>
</feature>